<dbReference type="Proteomes" id="UP000236161">
    <property type="component" value="Unassembled WGS sequence"/>
</dbReference>
<evidence type="ECO:0000256" key="3">
    <source>
        <dbReference type="ARBA" id="ARBA00020827"/>
    </source>
</evidence>
<reference evidence="10 11" key="1">
    <citation type="journal article" date="2017" name="Nature">
        <title>The Apostasia genome and the evolution of orchids.</title>
        <authorList>
            <person name="Zhang G.Q."/>
            <person name="Liu K.W."/>
            <person name="Li Z."/>
            <person name="Lohaus R."/>
            <person name="Hsiao Y.Y."/>
            <person name="Niu S.C."/>
            <person name="Wang J.Y."/>
            <person name="Lin Y.C."/>
            <person name="Xu Q."/>
            <person name="Chen L.J."/>
            <person name="Yoshida K."/>
            <person name="Fujiwara S."/>
            <person name="Wang Z.W."/>
            <person name="Zhang Y.Q."/>
            <person name="Mitsuda N."/>
            <person name="Wang M."/>
            <person name="Liu G.H."/>
            <person name="Pecoraro L."/>
            <person name="Huang H.X."/>
            <person name="Xiao X.J."/>
            <person name="Lin M."/>
            <person name="Wu X.Y."/>
            <person name="Wu W.L."/>
            <person name="Chen Y.Y."/>
            <person name="Chang S.B."/>
            <person name="Sakamoto S."/>
            <person name="Ohme-Takagi M."/>
            <person name="Yagi M."/>
            <person name="Zeng S.J."/>
            <person name="Shen C.Y."/>
            <person name="Yeh C.M."/>
            <person name="Luo Y.B."/>
            <person name="Tsai W.C."/>
            <person name="Van de Peer Y."/>
            <person name="Liu Z.J."/>
        </authorList>
    </citation>
    <scope>NUCLEOTIDE SEQUENCE [LARGE SCALE GENOMIC DNA]</scope>
    <source>
        <strain evidence="11">cv. Shenzhen</strain>
        <tissue evidence="10">Stem</tissue>
    </source>
</reference>
<keyword evidence="5" id="KW-0256">Endoplasmic reticulum</keyword>
<evidence type="ECO:0000256" key="7">
    <source>
        <dbReference type="ARBA" id="ARBA00023136"/>
    </source>
</evidence>
<dbReference type="STRING" id="1088818.A0A2I0ACV8"/>
<dbReference type="OrthoDB" id="16510at2759"/>
<comment type="subcellular location">
    <subcellularLocation>
        <location evidence="1">Endoplasmic reticulum membrane</location>
        <topology evidence="1">Multi-pass membrane protein</topology>
    </subcellularLocation>
</comment>
<evidence type="ECO:0000256" key="6">
    <source>
        <dbReference type="ARBA" id="ARBA00022989"/>
    </source>
</evidence>
<keyword evidence="4 9" id="KW-0812">Transmembrane</keyword>
<evidence type="ECO:0000313" key="11">
    <source>
        <dbReference type="Proteomes" id="UP000236161"/>
    </source>
</evidence>
<name>A0A2I0ACV8_9ASPA</name>
<evidence type="ECO:0000256" key="9">
    <source>
        <dbReference type="SAM" id="Phobius"/>
    </source>
</evidence>
<dbReference type="EMBL" id="KZ451998">
    <property type="protein sequence ID" value="PKA53388.1"/>
    <property type="molecule type" value="Genomic_DNA"/>
</dbReference>
<feature type="transmembrane region" description="Helical" evidence="9">
    <location>
        <begin position="95"/>
        <end position="114"/>
    </location>
</feature>
<keyword evidence="11" id="KW-1185">Reference proteome</keyword>
<dbReference type="InterPro" id="IPR008504">
    <property type="entry name" value="Emc6"/>
</dbReference>
<feature type="region of interest" description="Disordered" evidence="8">
    <location>
        <begin position="1"/>
        <end position="23"/>
    </location>
</feature>
<evidence type="ECO:0000256" key="4">
    <source>
        <dbReference type="ARBA" id="ARBA00022692"/>
    </source>
</evidence>
<feature type="transmembrane region" description="Helical" evidence="9">
    <location>
        <begin position="38"/>
        <end position="57"/>
    </location>
</feature>
<dbReference type="PANTHER" id="PTHR20994:SF0">
    <property type="entry name" value="ER MEMBRANE PROTEIN COMPLEX SUBUNIT 6"/>
    <property type="match status" value="1"/>
</dbReference>
<proteinExistence type="inferred from homology"/>
<evidence type="ECO:0000256" key="1">
    <source>
        <dbReference type="ARBA" id="ARBA00004477"/>
    </source>
</evidence>
<feature type="transmembrane region" description="Helical" evidence="9">
    <location>
        <begin position="63"/>
        <end position="83"/>
    </location>
</feature>
<protein>
    <recommendedName>
        <fullName evidence="3">ER membrane protein complex subunit 6</fullName>
    </recommendedName>
</protein>
<organism evidence="10 11">
    <name type="scientific">Apostasia shenzhenica</name>
    <dbReference type="NCBI Taxonomy" id="1088818"/>
    <lineage>
        <taxon>Eukaryota</taxon>
        <taxon>Viridiplantae</taxon>
        <taxon>Streptophyta</taxon>
        <taxon>Embryophyta</taxon>
        <taxon>Tracheophyta</taxon>
        <taxon>Spermatophyta</taxon>
        <taxon>Magnoliopsida</taxon>
        <taxon>Liliopsida</taxon>
        <taxon>Asparagales</taxon>
        <taxon>Orchidaceae</taxon>
        <taxon>Apostasioideae</taxon>
        <taxon>Apostasia</taxon>
    </lineage>
</organism>
<dbReference type="GO" id="GO:0072546">
    <property type="term" value="C:EMC complex"/>
    <property type="evidence" value="ECO:0007669"/>
    <property type="project" value="InterPro"/>
</dbReference>
<evidence type="ECO:0000256" key="2">
    <source>
        <dbReference type="ARBA" id="ARBA00009436"/>
    </source>
</evidence>
<keyword evidence="7 9" id="KW-0472">Membrane</keyword>
<evidence type="ECO:0000313" key="10">
    <source>
        <dbReference type="EMBL" id="PKA53388.1"/>
    </source>
</evidence>
<gene>
    <name evidence="10" type="ORF">AXF42_Ash012330</name>
</gene>
<comment type="similarity">
    <text evidence="2">Belongs to the EMC6 family.</text>
</comment>
<evidence type="ECO:0000256" key="8">
    <source>
        <dbReference type="SAM" id="MobiDB-lite"/>
    </source>
</evidence>
<keyword evidence="6 9" id="KW-1133">Transmembrane helix</keyword>
<dbReference type="Pfam" id="PF07019">
    <property type="entry name" value="EMC6"/>
    <property type="match status" value="1"/>
</dbReference>
<sequence>MAVQDDAKSSSERKSGDGNEDLPIFNAENLQINVKSLYYSRTFLSIVGGVVAGIWGFTGLTGFVFYFLVMALTSLGLLAKANFSTGNYFDSWNRIALDGFFGGLMVCFLEYLVACSRLYSVPS</sequence>
<dbReference type="GO" id="GO:0034975">
    <property type="term" value="P:protein folding in endoplasmic reticulum"/>
    <property type="evidence" value="ECO:0007669"/>
    <property type="project" value="TreeGrafter"/>
</dbReference>
<dbReference type="GO" id="GO:0000045">
    <property type="term" value="P:autophagosome assembly"/>
    <property type="evidence" value="ECO:0007669"/>
    <property type="project" value="TreeGrafter"/>
</dbReference>
<dbReference type="InterPro" id="IPR029008">
    <property type="entry name" value="EMC6-like"/>
</dbReference>
<evidence type="ECO:0000256" key="5">
    <source>
        <dbReference type="ARBA" id="ARBA00022824"/>
    </source>
</evidence>
<dbReference type="AlphaFoldDB" id="A0A2I0ACV8"/>
<feature type="compositionally biased region" description="Basic and acidic residues" evidence="8">
    <location>
        <begin position="1"/>
        <end position="17"/>
    </location>
</feature>
<dbReference type="PANTHER" id="PTHR20994">
    <property type="entry name" value="ER MEMBRANE PROTEIN COMPLEX SUBUNIT 6"/>
    <property type="match status" value="1"/>
</dbReference>
<accession>A0A2I0ACV8</accession>